<feature type="compositionally biased region" description="Low complexity" evidence="1">
    <location>
        <begin position="292"/>
        <end position="302"/>
    </location>
</feature>
<gene>
    <name evidence="2" type="ORF">DBRI00130_LOCUS11458</name>
</gene>
<evidence type="ECO:0000256" key="1">
    <source>
        <dbReference type="SAM" id="MobiDB-lite"/>
    </source>
</evidence>
<feature type="region of interest" description="Disordered" evidence="1">
    <location>
        <begin position="288"/>
        <end position="339"/>
    </location>
</feature>
<dbReference type="EMBL" id="HBNS01014224">
    <property type="protein sequence ID" value="CAE4600630.1"/>
    <property type="molecule type" value="Transcribed_RNA"/>
</dbReference>
<dbReference type="AlphaFoldDB" id="A0A7S4R406"/>
<feature type="compositionally biased region" description="Basic and acidic residues" evidence="1">
    <location>
        <begin position="201"/>
        <end position="212"/>
    </location>
</feature>
<feature type="compositionally biased region" description="Acidic residues" evidence="1">
    <location>
        <begin position="417"/>
        <end position="429"/>
    </location>
</feature>
<feature type="compositionally biased region" description="Basic residues" evidence="1">
    <location>
        <begin position="303"/>
        <end position="316"/>
    </location>
</feature>
<feature type="region of interest" description="Disordered" evidence="1">
    <location>
        <begin position="360"/>
        <end position="429"/>
    </location>
</feature>
<reference evidence="2" key="1">
    <citation type="submission" date="2021-01" db="EMBL/GenBank/DDBJ databases">
        <authorList>
            <person name="Corre E."/>
            <person name="Pelletier E."/>
            <person name="Niang G."/>
            <person name="Scheremetjew M."/>
            <person name="Finn R."/>
            <person name="Kale V."/>
            <person name="Holt S."/>
            <person name="Cochrane G."/>
            <person name="Meng A."/>
            <person name="Brown T."/>
            <person name="Cohen L."/>
        </authorList>
    </citation>
    <scope>NUCLEOTIDE SEQUENCE</scope>
    <source>
        <strain evidence="2">GSO104</strain>
    </source>
</reference>
<feature type="compositionally biased region" description="Acidic residues" evidence="1">
    <location>
        <begin position="320"/>
        <end position="337"/>
    </location>
</feature>
<proteinExistence type="predicted"/>
<feature type="compositionally biased region" description="Low complexity" evidence="1">
    <location>
        <begin position="1"/>
        <end position="12"/>
    </location>
</feature>
<evidence type="ECO:0000313" key="2">
    <source>
        <dbReference type="EMBL" id="CAE4600630.1"/>
    </source>
</evidence>
<accession>A0A7S4R406</accession>
<name>A0A7S4R406_9STRA</name>
<feature type="region of interest" description="Disordered" evidence="1">
    <location>
        <begin position="191"/>
        <end position="276"/>
    </location>
</feature>
<feature type="region of interest" description="Disordered" evidence="1">
    <location>
        <begin position="88"/>
        <end position="113"/>
    </location>
</feature>
<feature type="compositionally biased region" description="Polar residues" evidence="1">
    <location>
        <begin position="265"/>
        <end position="276"/>
    </location>
</feature>
<feature type="compositionally biased region" description="Acidic residues" evidence="1">
    <location>
        <begin position="13"/>
        <end position="54"/>
    </location>
</feature>
<protein>
    <submittedName>
        <fullName evidence="2">Uncharacterized protein</fullName>
    </submittedName>
</protein>
<feature type="region of interest" description="Disordered" evidence="1">
    <location>
        <begin position="1"/>
        <end position="68"/>
    </location>
</feature>
<feature type="compositionally biased region" description="Low complexity" evidence="1">
    <location>
        <begin position="239"/>
        <end position="250"/>
    </location>
</feature>
<sequence>MAEYAAECAAAGYDEDELDEEAEFNPSDDDDEDDFGDDDDDDDDDDDEEEEEEKDGVVMDGTLSLNSDGKLVYSGTWCTKKDWKAQANVVEGKDDTKTTNGTSPKKDKKKKKTKFKLKSKSIIVVLKDDDEYNDGSQTKEEEEQSKKAFIDFITQPTIDATAKTSNDETKSIPTKRMLLFDGFFFHTEEKKESENDCGGGGEHRKIKERDVEITFLAPEAKKEGREQNGNTHDKEKKSVQQQSVKVQGKGCNEFGNFEVNGSYDIPQQSSSNESMDSITLVCQKIYSLATPSSQDGSRTSTRSSRRQRRSSSNHNHHNYEDDDDDDMLSGGEDEGTDFNELIALNEEAGLSVEELRMKYYGGGDVDGCRDDDGDDPTKSRENGARKEGTNQKRKVSSPTNTSEGDVHTNKRIKLGGDDEDESDDDAYGF</sequence>
<feature type="compositionally biased region" description="Basic and acidic residues" evidence="1">
    <location>
        <begin position="366"/>
        <end position="390"/>
    </location>
</feature>
<feature type="compositionally biased region" description="Basic and acidic residues" evidence="1">
    <location>
        <begin position="219"/>
        <end position="238"/>
    </location>
</feature>
<organism evidence="2">
    <name type="scientific">Ditylum brightwellii</name>
    <dbReference type="NCBI Taxonomy" id="49249"/>
    <lineage>
        <taxon>Eukaryota</taxon>
        <taxon>Sar</taxon>
        <taxon>Stramenopiles</taxon>
        <taxon>Ochrophyta</taxon>
        <taxon>Bacillariophyta</taxon>
        <taxon>Mediophyceae</taxon>
        <taxon>Lithodesmiophycidae</taxon>
        <taxon>Lithodesmiales</taxon>
        <taxon>Lithodesmiaceae</taxon>
        <taxon>Ditylum</taxon>
    </lineage>
</organism>